<evidence type="ECO:0008006" key="4">
    <source>
        <dbReference type="Google" id="ProtNLM"/>
    </source>
</evidence>
<organism evidence="2 3">
    <name type="scientific">Aureococcus anophagefferens</name>
    <name type="common">Harmful bloom alga</name>
    <dbReference type="NCBI Taxonomy" id="44056"/>
    <lineage>
        <taxon>Eukaryota</taxon>
        <taxon>Sar</taxon>
        <taxon>Stramenopiles</taxon>
        <taxon>Ochrophyta</taxon>
        <taxon>Pelagophyceae</taxon>
        <taxon>Pelagomonadales</taxon>
        <taxon>Pelagomonadaceae</taxon>
        <taxon>Aureococcus</taxon>
    </lineage>
</organism>
<keyword evidence="1" id="KW-0732">Signal</keyword>
<gene>
    <name evidence="2" type="ORF">SO694_00004530</name>
</gene>
<protein>
    <recommendedName>
        <fullName evidence="4">Lipid/polyisoprenoid-binding YceI-like domain-containing protein</fullName>
    </recommendedName>
</protein>
<accession>A0ABR1G994</accession>
<dbReference type="Proteomes" id="UP001363151">
    <property type="component" value="Unassembled WGS sequence"/>
</dbReference>
<dbReference type="EMBL" id="JBBJCI010000040">
    <property type="protein sequence ID" value="KAK7249721.1"/>
    <property type="molecule type" value="Genomic_DNA"/>
</dbReference>
<evidence type="ECO:0000256" key="1">
    <source>
        <dbReference type="SAM" id="SignalP"/>
    </source>
</evidence>
<evidence type="ECO:0000313" key="3">
    <source>
        <dbReference type="Proteomes" id="UP001363151"/>
    </source>
</evidence>
<comment type="caution">
    <text evidence="2">The sequence shown here is derived from an EMBL/GenBank/DDBJ whole genome shotgun (WGS) entry which is preliminary data.</text>
</comment>
<feature type="chain" id="PRO_5046301737" description="Lipid/polyisoprenoid-binding YceI-like domain-containing protein" evidence="1">
    <location>
        <begin position="22"/>
        <end position="217"/>
    </location>
</feature>
<feature type="signal peptide" evidence="1">
    <location>
        <begin position="1"/>
        <end position="21"/>
    </location>
</feature>
<name>A0ABR1G994_AURAN</name>
<proteinExistence type="predicted"/>
<reference evidence="2 3" key="1">
    <citation type="submission" date="2024-03" db="EMBL/GenBank/DDBJ databases">
        <title>Aureococcus anophagefferens CCMP1851 and Kratosvirus quantuckense: Draft genome of a second virus-susceptible host strain in the model system.</title>
        <authorList>
            <person name="Chase E."/>
            <person name="Truchon A.R."/>
            <person name="Schepens W."/>
            <person name="Wilhelm S.W."/>
        </authorList>
    </citation>
    <scope>NUCLEOTIDE SEQUENCE [LARGE SCALE GENOMIC DNA]</scope>
    <source>
        <strain evidence="2 3">CCMP1851</strain>
    </source>
</reference>
<evidence type="ECO:0000313" key="2">
    <source>
        <dbReference type="EMBL" id="KAK7249721.1"/>
    </source>
</evidence>
<sequence>MPRAKPVLLVLLALFARGGDAAQLTTNYKRVGKRVEFGGSWLIRETFDDGVDAARAAAWLQDPRRVLAAAWPAEHIRAANGGGGDVLAFALTQDPIDFAGLVHVDCVVDVDVAREPRGGVSLASRSVEAFATLRGKRRPVPMDFRLRGHLEGQPDAGGAAALVGSFEYSMSADLIGPLVFVPDRALRLAAAGVNRKLALGDRFADGVLAGVRADAPS</sequence>
<keyword evidence="3" id="KW-1185">Reference proteome</keyword>